<dbReference type="Pfam" id="PF00561">
    <property type="entry name" value="Abhydrolase_1"/>
    <property type="match status" value="1"/>
</dbReference>
<keyword evidence="3" id="KW-1185">Reference proteome</keyword>
<dbReference type="PRINTS" id="PR00111">
    <property type="entry name" value="ABHYDROLASE"/>
</dbReference>
<dbReference type="RefSeq" id="WP_336587629.1">
    <property type="nucleotide sequence ID" value="NZ_JBBAXC010000011.1"/>
</dbReference>
<dbReference type="InterPro" id="IPR000073">
    <property type="entry name" value="AB_hydrolase_1"/>
</dbReference>
<evidence type="ECO:0000313" key="3">
    <source>
        <dbReference type="Proteomes" id="UP001312865"/>
    </source>
</evidence>
<comment type="caution">
    <text evidence="2">The sequence shown here is derived from an EMBL/GenBank/DDBJ whole genome shotgun (WGS) entry which is preliminary data.</text>
</comment>
<proteinExistence type="predicted"/>
<dbReference type="SUPFAM" id="SSF53474">
    <property type="entry name" value="alpha/beta-Hydrolases"/>
    <property type="match status" value="1"/>
</dbReference>
<dbReference type="Proteomes" id="UP001312865">
    <property type="component" value="Unassembled WGS sequence"/>
</dbReference>
<name>A0ABU8HG57_9BACI</name>
<evidence type="ECO:0000313" key="2">
    <source>
        <dbReference type="EMBL" id="MEI5908191.1"/>
    </source>
</evidence>
<dbReference type="InterPro" id="IPR029058">
    <property type="entry name" value="AB_hydrolase_fold"/>
</dbReference>
<organism evidence="2 3">
    <name type="scientific">Bacillus spongiae</name>
    <dbReference type="NCBI Taxonomy" id="2683610"/>
    <lineage>
        <taxon>Bacteria</taxon>
        <taxon>Bacillati</taxon>
        <taxon>Bacillota</taxon>
        <taxon>Bacilli</taxon>
        <taxon>Bacillales</taxon>
        <taxon>Bacillaceae</taxon>
        <taxon>Bacillus</taxon>
    </lineage>
</organism>
<protein>
    <submittedName>
        <fullName evidence="2">Alpha/beta hydrolase</fullName>
    </submittedName>
</protein>
<evidence type="ECO:0000259" key="1">
    <source>
        <dbReference type="Pfam" id="PF00561"/>
    </source>
</evidence>
<feature type="domain" description="AB hydrolase-1" evidence="1">
    <location>
        <begin position="13"/>
        <end position="233"/>
    </location>
</feature>
<dbReference type="EMBL" id="JBBAXC010000011">
    <property type="protein sequence ID" value="MEI5908191.1"/>
    <property type="molecule type" value="Genomic_DNA"/>
</dbReference>
<dbReference type="InterPro" id="IPR050266">
    <property type="entry name" value="AB_hydrolase_sf"/>
</dbReference>
<dbReference type="PANTHER" id="PTHR43798">
    <property type="entry name" value="MONOACYLGLYCEROL LIPASE"/>
    <property type="match status" value="1"/>
</dbReference>
<dbReference type="GO" id="GO:0016787">
    <property type="term" value="F:hydrolase activity"/>
    <property type="evidence" value="ECO:0007669"/>
    <property type="project" value="UniProtKB-KW"/>
</dbReference>
<gene>
    <name evidence="2" type="ORF">WAK64_14120</name>
</gene>
<accession>A0ABU8HG57</accession>
<sequence length="251" mass="28742">MDLHYEVHGSGDPIVMIHSPGVDMREWVFIVPHLAKTNQVVIFDGRGAGKSPSPSEPTDYVDDLLKLIDHLGLKKVTLVGHSMGGQIATDFTLTFPDKVRKLVLLAPSLTGYTYSSEFIQWMQSVNAVAPDVKKLVELSLSGPNYRITMSSPHQDFLYDMTRHHMKKVFTEWENFEMTWPEPPAIERLHEIKVNTLFIQGDKEWKDMFRIAEHFQEVPSIRFTLIKDADHMVTLTHPEKITNDIQLFLQDG</sequence>
<reference evidence="2 3" key="1">
    <citation type="journal article" date="2018" name="J. Microbiol.">
        <title>Bacillus spongiae sp. nov., isolated from sponge of Jeju Island.</title>
        <authorList>
            <person name="Lee G.E."/>
            <person name="Im W.T."/>
            <person name="Park J.S."/>
        </authorList>
    </citation>
    <scope>NUCLEOTIDE SEQUENCE [LARGE SCALE GENOMIC DNA]</scope>
    <source>
        <strain evidence="2 3">135PIL107-10</strain>
    </source>
</reference>
<dbReference type="Gene3D" id="3.40.50.1820">
    <property type="entry name" value="alpha/beta hydrolase"/>
    <property type="match status" value="1"/>
</dbReference>
<keyword evidence="2" id="KW-0378">Hydrolase</keyword>